<accession>A0A6P5YWG5</accession>
<evidence type="ECO:0000256" key="6">
    <source>
        <dbReference type="ARBA" id="ARBA00022989"/>
    </source>
</evidence>
<reference evidence="12" key="1">
    <citation type="submission" date="2025-08" db="UniProtKB">
        <authorList>
            <consortium name="RefSeq"/>
        </authorList>
    </citation>
    <scope>IDENTIFICATION</scope>
    <source>
        <tissue evidence="12">Fruit stalk</tissue>
    </source>
</reference>
<dbReference type="AlphaFoldDB" id="A0A6P5YWG5"/>
<comment type="subcellular location">
    <subcellularLocation>
        <location evidence="1 8">Cell membrane</location>
        <topology evidence="1 8">Multi-pass membrane protein</topology>
    </subcellularLocation>
</comment>
<feature type="transmembrane region" description="Helical" evidence="8">
    <location>
        <begin position="89"/>
        <end position="108"/>
    </location>
</feature>
<name>A0A6P5YWG5_DURZI</name>
<evidence type="ECO:0000313" key="12">
    <source>
        <dbReference type="RefSeq" id="XP_022744898.1"/>
    </source>
</evidence>
<evidence type="ECO:0000256" key="1">
    <source>
        <dbReference type="ARBA" id="ARBA00004651"/>
    </source>
</evidence>
<sequence>MSKPYEPTTNYHSGSPATTATPTTDVENPTPGVGLGVSEITRRWKREDLLKRGSLIARGLALFFSLLSFIIMGSNKHGDWKNFDKYEEYRYLLAIAILSTLYTGGQALRHVNAIWNGKWIFEQRISAMVDFLGDQVVAYLLISSASSAIPLTNRMREGQDNIFTDSSASAISMSFFAFLSLALSAVVSGYKLSTQSYI</sequence>
<dbReference type="GeneID" id="111295612"/>
<feature type="transmembrane region" description="Helical" evidence="8">
    <location>
        <begin position="169"/>
        <end position="190"/>
    </location>
</feature>
<keyword evidence="11" id="KW-1185">Reference proteome</keyword>
<keyword evidence="7 8" id="KW-0472">Membrane</keyword>
<dbReference type="OrthoDB" id="1924823at2759"/>
<evidence type="ECO:0000313" key="11">
    <source>
        <dbReference type="Proteomes" id="UP000515121"/>
    </source>
</evidence>
<evidence type="ECO:0000256" key="8">
    <source>
        <dbReference type="RuleBase" id="RU361233"/>
    </source>
</evidence>
<organism evidence="11 12">
    <name type="scientific">Durio zibethinus</name>
    <name type="common">Durian</name>
    <dbReference type="NCBI Taxonomy" id="66656"/>
    <lineage>
        <taxon>Eukaryota</taxon>
        <taxon>Viridiplantae</taxon>
        <taxon>Streptophyta</taxon>
        <taxon>Embryophyta</taxon>
        <taxon>Tracheophyta</taxon>
        <taxon>Spermatophyta</taxon>
        <taxon>Magnoliopsida</taxon>
        <taxon>eudicotyledons</taxon>
        <taxon>Gunneridae</taxon>
        <taxon>Pentapetalae</taxon>
        <taxon>rosids</taxon>
        <taxon>malvids</taxon>
        <taxon>Malvales</taxon>
        <taxon>Malvaceae</taxon>
        <taxon>Helicteroideae</taxon>
        <taxon>Durio</taxon>
    </lineage>
</organism>
<dbReference type="PANTHER" id="PTHR33573:SF57">
    <property type="entry name" value="CASP-LIKE PROTEIN 4B1"/>
    <property type="match status" value="1"/>
</dbReference>
<evidence type="ECO:0000256" key="4">
    <source>
        <dbReference type="ARBA" id="ARBA00022475"/>
    </source>
</evidence>
<evidence type="ECO:0000256" key="3">
    <source>
        <dbReference type="ARBA" id="ARBA00011489"/>
    </source>
</evidence>
<dbReference type="PANTHER" id="PTHR33573">
    <property type="entry name" value="CASP-LIKE PROTEIN 4A4"/>
    <property type="match status" value="1"/>
</dbReference>
<dbReference type="KEGG" id="dzi:111295612"/>
<evidence type="ECO:0000256" key="9">
    <source>
        <dbReference type="SAM" id="MobiDB-lite"/>
    </source>
</evidence>
<comment type="subunit">
    <text evidence="3 8">Homodimer and heterodimers.</text>
</comment>
<keyword evidence="4 8" id="KW-1003">Cell membrane</keyword>
<evidence type="ECO:0000256" key="7">
    <source>
        <dbReference type="ARBA" id="ARBA00023136"/>
    </source>
</evidence>
<dbReference type="Proteomes" id="UP000515121">
    <property type="component" value="Unplaced"/>
</dbReference>
<dbReference type="GO" id="GO:0005886">
    <property type="term" value="C:plasma membrane"/>
    <property type="evidence" value="ECO:0007669"/>
    <property type="project" value="UniProtKB-SubCell"/>
</dbReference>
<evidence type="ECO:0000256" key="5">
    <source>
        <dbReference type="ARBA" id="ARBA00022692"/>
    </source>
</evidence>
<feature type="domain" description="Casparian strip membrane protein" evidence="10">
    <location>
        <begin position="50"/>
        <end position="179"/>
    </location>
</feature>
<keyword evidence="6 8" id="KW-1133">Transmembrane helix</keyword>
<keyword evidence="5 8" id="KW-0812">Transmembrane</keyword>
<dbReference type="InterPro" id="IPR006702">
    <property type="entry name" value="CASP_dom"/>
</dbReference>
<feature type="region of interest" description="Disordered" evidence="9">
    <location>
        <begin position="1"/>
        <end position="34"/>
    </location>
</feature>
<protein>
    <recommendedName>
        <fullName evidence="8">CASP-like protein</fullName>
    </recommendedName>
</protein>
<dbReference type="Pfam" id="PF04535">
    <property type="entry name" value="CASP_dom"/>
    <property type="match status" value="1"/>
</dbReference>
<gene>
    <name evidence="12" type="primary">LOC111295612</name>
</gene>
<feature type="transmembrane region" description="Helical" evidence="8">
    <location>
        <begin position="55"/>
        <end position="74"/>
    </location>
</feature>
<feature type="transmembrane region" description="Helical" evidence="8">
    <location>
        <begin position="129"/>
        <end position="149"/>
    </location>
</feature>
<evidence type="ECO:0000256" key="2">
    <source>
        <dbReference type="ARBA" id="ARBA00007651"/>
    </source>
</evidence>
<dbReference type="RefSeq" id="XP_022744898.1">
    <property type="nucleotide sequence ID" value="XM_022889163.1"/>
</dbReference>
<proteinExistence type="inferred from homology"/>
<evidence type="ECO:0000259" key="10">
    <source>
        <dbReference type="Pfam" id="PF04535"/>
    </source>
</evidence>
<comment type="similarity">
    <text evidence="2 8">Belongs to the Casparian strip membrane proteins (CASP) family.</text>
</comment>